<accession>A0AAQ3RFN9</accession>
<dbReference type="GO" id="GO:0016020">
    <property type="term" value="C:membrane"/>
    <property type="evidence" value="ECO:0007669"/>
    <property type="project" value="TreeGrafter"/>
</dbReference>
<dbReference type="PANTHER" id="PTHR43272">
    <property type="entry name" value="LONG-CHAIN-FATTY-ACID--COA LIGASE"/>
    <property type="match status" value="1"/>
</dbReference>
<protein>
    <submittedName>
        <fullName evidence="1">Uncharacterized protein</fullName>
    </submittedName>
</protein>
<dbReference type="AlphaFoldDB" id="A0AAQ3RFN9"/>
<dbReference type="PANTHER" id="PTHR43272:SF92">
    <property type="entry name" value="LONG CHAIN ACYL-COA SYNTHETASE 8"/>
    <property type="match status" value="1"/>
</dbReference>
<evidence type="ECO:0000313" key="2">
    <source>
        <dbReference type="Proteomes" id="UP001374535"/>
    </source>
</evidence>
<gene>
    <name evidence="1" type="ORF">V8G54_032841</name>
</gene>
<organism evidence="1 2">
    <name type="scientific">Vigna mungo</name>
    <name type="common">Black gram</name>
    <name type="synonym">Phaseolus mungo</name>
    <dbReference type="NCBI Taxonomy" id="3915"/>
    <lineage>
        <taxon>Eukaryota</taxon>
        <taxon>Viridiplantae</taxon>
        <taxon>Streptophyta</taxon>
        <taxon>Embryophyta</taxon>
        <taxon>Tracheophyta</taxon>
        <taxon>Spermatophyta</taxon>
        <taxon>Magnoliopsida</taxon>
        <taxon>eudicotyledons</taxon>
        <taxon>Gunneridae</taxon>
        <taxon>Pentapetalae</taxon>
        <taxon>rosids</taxon>
        <taxon>fabids</taxon>
        <taxon>Fabales</taxon>
        <taxon>Fabaceae</taxon>
        <taxon>Papilionoideae</taxon>
        <taxon>50 kb inversion clade</taxon>
        <taxon>NPAAA clade</taxon>
        <taxon>indigoferoid/millettioid clade</taxon>
        <taxon>Phaseoleae</taxon>
        <taxon>Vigna</taxon>
    </lineage>
</organism>
<keyword evidence="2" id="KW-1185">Reference proteome</keyword>
<evidence type="ECO:0000313" key="1">
    <source>
        <dbReference type="EMBL" id="WVY93753.1"/>
    </source>
</evidence>
<name>A0AAQ3RFN9_VIGMU</name>
<dbReference type="Proteomes" id="UP001374535">
    <property type="component" value="Chromosome 10"/>
</dbReference>
<dbReference type="GO" id="GO:0005783">
    <property type="term" value="C:endoplasmic reticulum"/>
    <property type="evidence" value="ECO:0007669"/>
    <property type="project" value="TreeGrafter"/>
</dbReference>
<sequence length="169" mass="19223">MTLTKEITISSRQRPVVAINNGWWLAVLDNNRLNNRSFTANGRNDYAPMTDSEGGRFGSSKECRDDQNHVVGGRNWNSDDENYRRQHCRQQQVEQKGGLVKNLFHFAYKRRLAAVKGSWLGAWGLEMFVWDTIVFKQIRSALGGQLRFMLCGGAPLSGDSQYFINICMG</sequence>
<proteinExistence type="predicted"/>
<dbReference type="GO" id="GO:0004467">
    <property type="term" value="F:long-chain fatty acid-CoA ligase activity"/>
    <property type="evidence" value="ECO:0007669"/>
    <property type="project" value="TreeGrafter"/>
</dbReference>
<reference evidence="1 2" key="1">
    <citation type="journal article" date="2023" name="Life. Sci Alliance">
        <title>Evolutionary insights into 3D genome organization and epigenetic landscape of Vigna mungo.</title>
        <authorList>
            <person name="Junaid A."/>
            <person name="Singh B."/>
            <person name="Bhatia S."/>
        </authorList>
    </citation>
    <scope>NUCLEOTIDE SEQUENCE [LARGE SCALE GENOMIC DNA]</scope>
    <source>
        <strain evidence="1">Urdbean</strain>
    </source>
</reference>
<dbReference type="EMBL" id="CP144691">
    <property type="protein sequence ID" value="WVY93753.1"/>
    <property type="molecule type" value="Genomic_DNA"/>
</dbReference>